<comment type="caution">
    <text evidence="2">The sequence shown here is derived from an EMBL/GenBank/DDBJ whole genome shotgun (WGS) entry which is preliminary data.</text>
</comment>
<dbReference type="InterPro" id="IPR039569">
    <property type="entry name" value="FAS1-like_DH_region"/>
</dbReference>
<feature type="domain" description="FAS1-like dehydratase" evidence="1">
    <location>
        <begin position="26"/>
        <end position="64"/>
    </location>
</feature>
<organism evidence="2 3">
    <name type="scientific">Oceanobacillus longus</name>
    <dbReference type="NCBI Taxonomy" id="930120"/>
    <lineage>
        <taxon>Bacteria</taxon>
        <taxon>Bacillati</taxon>
        <taxon>Bacillota</taxon>
        <taxon>Bacilli</taxon>
        <taxon>Bacillales</taxon>
        <taxon>Bacillaceae</taxon>
        <taxon>Oceanobacillus</taxon>
    </lineage>
</organism>
<reference evidence="3" key="1">
    <citation type="journal article" date="2019" name="Int. J. Syst. Evol. Microbiol.">
        <title>The Global Catalogue of Microorganisms (GCM) 10K type strain sequencing project: providing services to taxonomists for standard genome sequencing and annotation.</title>
        <authorList>
            <consortium name="The Broad Institute Genomics Platform"/>
            <consortium name="The Broad Institute Genome Sequencing Center for Infectious Disease"/>
            <person name="Wu L."/>
            <person name="Ma J."/>
        </authorList>
    </citation>
    <scope>NUCLEOTIDE SEQUENCE [LARGE SCALE GENOMIC DNA]</scope>
    <source>
        <strain evidence="3">IBRC-M 10703</strain>
    </source>
</reference>
<dbReference type="Gene3D" id="3.10.129.10">
    <property type="entry name" value="Hotdog Thioesterase"/>
    <property type="match status" value="1"/>
</dbReference>
<evidence type="ECO:0000259" key="1">
    <source>
        <dbReference type="Pfam" id="PF13452"/>
    </source>
</evidence>
<name>A0ABV8GUD8_9BACI</name>
<evidence type="ECO:0000313" key="2">
    <source>
        <dbReference type="EMBL" id="MFC4023510.1"/>
    </source>
</evidence>
<evidence type="ECO:0000313" key="3">
    <source>
        <dbReference type="Proteomes" id="UP001595772"/>
    </source>
</evidence>
<dbReference type="Pfam" id="PF13452">
    <property type="entry name" value="FAS1_DH_region"/>
    <property type="match status" value="1"/>
</dbReference>
<dbReference type="RefSeq" id="WP_379496018.1">
    <property type="nucleotide sequence ID" value="NZ_JBHSAO010000004.1"/>
</dbReference>
<gene>
    <name evidence="2" type="ORF">ACFOUV_06690</name>
</gene>
<sequence length="69" mass="8064">MMKISTSISEELVNRLKSMVETELYKIEGYPLERGKIREFARAIKEDNPIFYEEEAARKLGFRSASSYL</sequence>
<dbReference type="EMBL" id="JBHSAO010000004">
    <property type="protein sequence ID" value="MFC4023510.1"/>
    <property type="molecule type" value="Genomic_DNA"/>
</dbReference>
<accession>A0ABV8GUD8</accession>
<keyword evidence="3" id="KW-1185">Reference proteome</keyword>
<proteinExistence type="predicted"/>
<dbReference type="Proteomes" id="UP001595772">
    <property type="component" value="Unassembled WGS sequence"/>
</dbReference>
<protein>
    <submittedName>
        <fullName evidence="2">MaoC family dehydratase N-terminal domain-containing protein</fullName>
    </submittedName>
</protein>
<dbReference type="SUPFAM" id="SSF54637">
    <property type="entry name" value="Thioesterase/thiol ester dehydrase-isomerase"/>
    <property type="match status" value="1"/>
</dbReference>
<dbReference type="InterPro" id="IPR029069">
    <property type="entry name" value="HotDog_dom_sf"/>
</dbReference>